<name>A0AAE0WZD5_9PEZI</name>
<dbReference type="Gene3D" id="3.40.50.300">
    <property type="entry name" value="P-loop containing nucleotide triphosphate hydrolases"/>
    <property type="match status" value="1"/>
</dbReference>
<dbReference type="PANTHER" id="PTHR10039:SF5">
    <property type="entry name" value="NACHT DOMAIN-CONTAINING PROTEIN"/>
    <property type="match status" value="1"/>
</dbReference>
<keyword evidence="1" id="KW-0677">Repeat</keyword>
<evidence type="ECO:0000313" key="5">
    <source>
        <dbReference type="EMBL" id="KAK3680993.1"/>
    </source>
</evidence>
<dbReference type="InterPro" id="IPR027417">
    <property type="entry name" value="P-loop_NTPase"/>
</dbReference>
<dbReference type="PANTHER" id="PTHR10039">
    <property type="entry name" value="AMELOGENIN"/>
    <property type="match status" value="1"/>
</dbReference>
<dbReference type="AlphaFoldDB" id="A0AAE0WZD5"/>
<dbReference type="Pfam" id="PF24883">
    <property type="entry name" value="NPHP3_N"/>
    <property type="match status" value="1"/>
</dbReference>
<dbReference type="SUPFAM" id="SSF52540">
    <property type="entry name" value="P-loop containing nucleoside triphosphate hydrolases"/>
    <property type="match status" value="1"/>
</dbReference>
<keyword evidence="6" id="KW-1185">Reference proteome</keyword>
<dbReference type="Proteomes" id="UP001270362">
    <property type="component" value="Unassembled WGS sequence"/>
</dbReference>
<evidence type="ECO:0000259" key="4">
    <source>
        <dbReference type="Pfam" id="PF25053"/>
    </source>
</evidence>
<feature type="domain" description="Nephrocystin 3-like N-terminal" evidence="3">
    <location>
        <begin position="152"/>
        <end position="321"/>
    </location>
</feature>
<protein>
    <recommendedName>
        <fullName evidence="7">NACHT domain-containing protein</fullName>
    </recommendedName>
</protein>
<evidence type="ECO:0008006" key="7">
    <source>
        <dbReference type="Google" id="ProtNLM"/>
    </source>
</evidence>
<feature type="region of interest" description="Disordered" evidence="2">
    <location>
        <begin position="744"/>
        <end position="767"/>
    </location>
</feature>
<comment type="caution">
    <text evidence="5">The sequence shown here is derived from an EMBL/GenBank/DDBJ whole genome shotgun (WGS) entry which is preliminary data.</text>
</comment>
<dbReference type="EMBL" id="JAULSO010000008">
    <property type="protein sequence ID" value="KAK3680993.1"/>
    <property type="molecule type" value="Genomic_DNA"/>
</dbReference>
<proteinExistence type="predicted"/>
<dbReference type="Pfam" id="PF25053">
    <property type="entry name" value="DUF7791"/>
    <property type="match status" value="1"/>
</dbReference>
<feature type="domain" description="DUF7791" evidence="4">
    <location>
        <begin position="412"/>
        <end position="535"/>
    </location>
</feature>
<dbReference type="InterPro" id="IPR056693">
    <property type="entry name" value="DUF7791"/>
</dbReference>
<reference evidence="5" key="2">
    <citation type="submission" date="2023-06" db="EMBL/GenBank/DDBJ databases">
        <authorList>
            <consortium name="Lawrence Berkeley National Laboratory"/>
            <person name="Haridas S."/>
            <person name="Hensen N."/>
            <person name="Bonometti L."/>
            <person name="Westerberg I."/>
            <person name="Brannstrom I.O."/>
            <person name="Guillou S."/>
            <person name="Cros-Aarteil S."/>
            <person name="Calhoun S."/>
            <person name="Kuo A."/>
            <person name="Mondo S."/>
            <person name="Pangilinan J."/>
            <person name="Riley R."/>
            <person name="Labutti K."/>
            <person name="Andreopoulos B."/>
            <person name="Lipzen A."/>
            <person name="Chen C."/>
            <person name="Yanf M."/>
            <person name="Daum C."/>
            <person name="Ng V."/>
            <person name="Clum A."/>
            <person name="Steindorff A."/>
            <person name="Ohm R."/>
            <person name="Martin F."/>
            <person name="Silar P."/>
            <person name="Natvig D."/>
            <person name="Lalanne C."/>
            <person name="Gautier V."/>
            <person name="Ament-Velasquez S.L."/>
            <person name="Kruys A."/>
            <person name="Hutchinson M.I."/>
            <person name="Powell A.J."/>
            <person name="Barry K."/>
            <person name="Miller A.N."/>
            <person name="Grigoriev I.V."/>
            <person name="Debuchy R."/>
            <person name="Gladieux P."/>
            <person name="Thoren M.H."/>
            <person name="Johannesson H."/>
        </authorList>
    </citation>
    <scope>NUCLEOTIDE SEQUENCE</scope>
    <source>
        <strain evidence="5">CBS 314.62</strain>
    </source>
</reference>
<dbReference type="InterPro" id="IPR056884">
    <property type="entry name" value="NPHP3-like_N"/>
</dbReference>
<gene>
    <name evidence="5" type="ORF">B0T22DRAFT_445684</name>
</gene>
<accession>A0AAE0WZD5</accession>
<evidence type="ECO:0000259" key="3">
    <source>
        <dbReference type="Pfam" id="PF24883"/>
    </source>
</evidence>
<evidence type="ECO:0000313" key="6">
    <source>
        <dbReference type="Proteomes" id="UP001270362"/>
    </source>
</evidence>
<sequence>MDPVSAIGVASGAIAFVEVAYKFLSTVYAMYDHGRGDVGPYENLADVNEKMRQLVLDILGGPPKTSQSPNDIAVADLAQRCYKLRRYGQWGSQKDLEQLQRALENCRAQLHLQFAMARRYHNVSDAVQSTYAWIFEDPNRQTNSNRRLLCPFKEWLLSSHGIFHISGKPGAGKSTLMKYICDNEGTRNALQTWAGTNALVLGTFFFWRPGSTPQKSLLGLKQSLLYQVLSRCPELIPTIFPQHWDVSQHHPWITQLPIELKSREIFRAFDNLMQSTETSEGRRMCFFIDGLDEFEQDLQSYQSLVTCLHDWPKVSGNRLKLCDLTWSDIVAVIDEILEKSRFQTIAKRAPVEWSRLKNDIASKSDGVFLWVVLTLKMVLEGLECRESPSDLSQKVNSLPEELESLFGFILKSIPKSQRKKAYCTLAYALGHSKLPFGSLENAVTNTTFAWSVLDDYVDARDFAQRLDIRQMTLQEMTERQETAIAHVQGRCRGLLEIEFACPFVVLTTPSGHETLELQGHFPHFTHRSIREYLQEFLNSDAARGYVGDLDYIGAHLNILLAMVKSTASARGFFYSDWDSPTFTHQVLKPTMNHLCRLPPGEGVSIYFDALDGLDKALAFQHNSQADPDSEQLSQEARPLAPFTGQNRKTDAVRRGGGQDTTFRVLAYPCPTAPKAVRLEDLLDMGQGYYANGNNVEKAENRSEILELLEKGSQKAAPSELETKPKSADAHDRLVLDAGAIPDRLLQNQADEGTQPAHISFCNSHRER</sequence>
<reference evidence="5" key="1">
    <citation type="journal article" date="2023" name="Mol. Phylogenet. Evol.">
        <title>Genome-scale phylogeny and comparative genomics of the fungal order Sordariales.</title>
        <authorList>
            <person name="Hensen N."/>
            <person name="Bonometti L."/>
            <person name="Westerberg I."/>
            <person name="Brannstrom I.O."/>
            <person name="Guillou S."/>
            <person name="Cros-Aarteil S."/>
            <person name="Calhoun S."/>
            <person name="Haridas S."/>
            <person name="Kuo A."/>
            <person name="Mondo S."/>
            <person name="Pangilinan J."/>
            <person name="Riley R."/>
            <person name="LaButti K."/>
            <person name="Andreopoulos B."/>
            <person name="Lipzen A."/>
            <person name="Chen C."/>
            <person name="Yan M."/>
            <person name="Daum C."/>
            <person name="Ng V."/>
            <person name="Clum A."/>
            <person name="Steindorff A."/>
            <person name="Ohm R.A."/>
            <person name="Martin F."/>
            <person name="Silar P."/>
            <person name="Natvig D.O."/>
            <person name="Lalanne C."/>
            <person name="Gautier V."/>
            <person name="Ament-Velasquez S.L."/>
            <person name="Kruys A."/>
            <person name="Hutchinson M.I."/>
            <person name="Powell A.J."/>
            <person name="Barry K."/>
            <person name="Miller A.N."/>
            <person name="Grigoriev I.V."/>
            <person name="Debuchy R."/>
            <person name="Gladieux P."/>
            <person name="Hiltunen Thoren M."/>
            <person name="Johannesson H."/>
        </authorList>
    </citation>
    <scope>NUCLEOTIDE SEQUENCE</scope>
    <source>
        <strain evidence="5">CBS 314.62</strain>
    </source>
</reference>
<organism evidence="5 6">
    <name type="scientific">Podospora appendiculata</name>
    <dbReference type="NCBI Taxonomy" id="314037"/>
    <lineage>
        <taxon>Eukaryota</taxon>
        <taxon>Fungi</taxon>
        <taxon>Dikarya</taxon>
        <taxon>Ascomycota</taxon>
        <taxon>Pezizomycotina</taxon>
        <taxon>Sordariomycetes</taxon>
        <taxon>Sordariomycetidae</taxon>
        <taxon>Sordariales</taxon>
        <taxon>Podosporaceae</taxon>
        <taxon>Podospora</taxon>
    </lineage>
</organism>
<evidence type="ECO:0000256" key="1">
    <source>
        <dbReference type="ARBA" id="ARBA00022737"/>
    </source>
</evidence>
<evidence type="ECO:0000256" key="2">
    <source>
        <dbReference type="SAM" id="MobiDB-lite"/>
    </source>
</evidence>